<keyword evidence="4 14" id="KW-0997">Cell inner membrane</keyword>
<protein>
    <recommendedName>
        <fullName evidence="14">Peptidoglycan D,D-transpeptidase MrdA</fullName>
        <ecNumber evidence="14">3.4.16.4</ecNumber>
    </recommendedName>
    <alternativeName>
        <fullName evidence="14">Penicillin-binding protein 2</fullName>
        <shortName evidence="14">PBP-2</shortName>
    </alternativeName>
</protein>
<dbReference type="SUPFAM" id="SSF56519">
    <property type="entry name" value="Penicillin binding protein dimerisation domain"/>
    <property type="match status" value="1"/>
</dbReference>
<dbReference type="PANTHER" id="PTHR30627">
    <property type="entry name" value="PEPTIDOGLYCAN D,D-TRANSPEPTIDASE"/>
    <property type="match status" value="1"/>
</dbReference>
<evidence type="ECO:0000256" key="12">
    <source>
        <dbReference type="ARBA" id="ARBA00023136"/>
    </source>
</evidence>
<dbReference type="InterPro" id="IPR036138">
    <property type="entry name" value="PBP_dimer_sf"/>
</dbReference>
<evidence type="ECO:0000256" key="3">
    <source>
        <dbReference type="ARBA" id="ARBA00022475"/>
    </source>
</evidence>
<keyword evidence="7 14" id="KW-0812">Transmembrane</keyword>
<dbReference type="InterPro" id="IPR050515">
    <property type="entry name" value="Beta-lactam/transpept"/>
</dbReference>
<organism evidence="17 18">
    <name type="scientific">Moritella marina ATCC 15381</name>
    <dbReference type="NCBI Taxonomy" id="1202962"/>
    <lineage>
        <taxon>Bacteria</taxon>
        <taxon>Pseudomonadati</taxon>
        <taxon>Pseudomonadota</taxon>
        <taxon>Gammaproteobacteria</taxon>
        <taxon>Alteromonadales</taxon>
        <taxon>Moritellaceae</taxon>
        <taxon>Moritella</taxon>
    </lineage>
</organism>
<dbReference type="UniPathway" id="UPA00219"/>
<feature type="transmembrane region" description="Helical" evidence="14">
    <location>
        <begin position="24"/>
        <end position="42"/>
    </location>
</feature>
<dbReference type="EMBL" id="CP044399">
    <property type="protein sequence ID" value="QFI39939.1"/>
    <property type="molecule type" value="Genomic_DNA"/>
</dbReference>
<dbReference type="AlphaFoldDB" id="A0A5J6WP46"/>
<dbReference type="GO" id="GO:0005886">
    <property type="term" value="C:plasma membrane"/>
    <property type="evidence" value="ECO:0007669"/>
    <property type="project" value="UniProtKB-SubCell"/>
</dbReference>
<dbReference type="RefSeq" id="WP_019442199.1">
    <property type="nucleotide sequence ID" value="NZ_ALOE01000026.1"/>
</dbReference>
<keyword evidence="8 14" id="KW-0378">Hydrolase</keyword>
<dbReference type="InterPro" id="IPR001460">
    <property type="entry name" value="PCN-bd_Tpept"/>
</dbReference>
<dbReference type="Gene3D" id="3.90.1310.10">
    <property type="entry name" value="Penicillin-binding protein 2a (Domain 2)"/>
    <property type="match status" value="1"/>
</dbReference>
<evidence type="ECO:0000256" key="9">
    <source>
        <dbReference type="ARBA" id="ARBA00022960"/>
    </source>
</evidence>
<dbReference type="EC" id="3.4.16.4" evidence="14"/>
<evidence type="ECO:0000256" key="7">
    <source>
        <dbReference type="ARBA" id="ARBA00022692"/>
    </source>
</evidence>
<dbReference type="InterPro" id="IPR005311">
    <property type="entry name" value="PBP_dimer"/>
</dbReference>
<comment type="function">
    <text evidence="14">Catalyzes cross-linking of the peptidoglycan cell wall.</text>
</comment>
<dbReference type="GO" id="GO:0006508">
    <property type="term" value="P:proteolysis"/>
    <property type="evidence" value="ECO:0007669"/>
    <property type="project" value="UniProtKB-KW"/>
</dbReference>
<dbReference type="GO" id="GO:0009002">
    <property type="term" value="F:serine-type D-Ala-D-Ala carboxypeptidase activity"/>
    <property type="evidence" value="ECO:0007669"/>
    <property type="project" value="UniProtKB-UniRule"/>
</dbReference>
<gene>
    <name evidence="14 17" type="primary">mrdA</name>
    <name evidence="17" type="ORF">FR932_20025</name>
</gene>
<comment type="catalytic activity">
    <reaction evidence="14">
        <text>Preferential cleavage: (Ac)2-L-Lys-D-Ala-|-D-Ala. Also transpeptidation of peptidyl-alanyl moieties that are N-acyl substituents of D-alanine.</text>
        <dbReference type="EC" id="3.4.16.4"/>
    </reaction>
</comment>
<evidence type="ECO:0000256" key="10">
    <source>
        <dbReference type="ARBA" id="ARBA00022984"/>
    </source>
</evidence>
<keyword evidence="10 14" id="KW-0573">Peptidoglycan synthesis</keyword>
<evidence type="ECO:0000256" key="11">
    <source>
        <dbReference type="ARBA" id="ARBA00022989"/>
    </source>
</evidence>
<feature type="active site" description="Acyl-ester intermediate" evidence="14">
    <location>
        <position position="346"/>
    </location>
</feature>
<dbReference type="HAMAP" id="MF_02081">
    <property type="entry name" value="MrdA_transpept"/>
    <property type="match status" value="1"/>
</dbReference>
<evidence type="ECO:0000313" key="17">
    <source>
        <dbReference type="EMBL" id="QFI39939.1"/>
    </source>
</evidence>
<keyword evidence="12 14" id="KW-0472">Membrane</keyword>
<keyword evidence="9 14" id="KW-0133">Cell shape</keyword>
<dbReference type="Gene3D" id="3.30.1390.30">
    <property type="entry name" value="Penicillin-binding protein 2a, domain 3"/>
    <property type="match status" value="1"/>
</dbReference>
<dbReference type="GO" id="GO:0071972">
    <property type="term" value="F:peptidoglycan L,D-transpeptidase activity"/>
    <property type="evidence" value="ECO:0007669"/>
    <property type="project" value="TreeGrafter"/>
</dbReference>
<evidence type="ECO:0000256" key="2">
    <source>
        <dbReference type="ARBA" id="ARBA00004236"/>
    </source>
</evidence>
<dbReference type="InterPro" id="IPR017790">
    <property type="entry name" value="Penicillin-binding_protein_2"/>
</dbReference>
<feature type="domain" description="Penicillin-binding protein transpeptidase" evidence="15">
    <location>
        <begin position="287"/>
        <end position="624"/>
    </location>
</feature>
<keyword evidence="5 14" id="KW-0121">Carboxypeptidase</keyword>
<accession>A0A5J6WP46</accession>
<reference evidence="17 18" key="1">
    <citation type="submission" date="2019-09" db="EMBL/GenBank/DDBJ databases">
        <title>Hybrid Assembly of the complete Genome of the Deep-Sea Bacterium Moritella marina from long Nanopore and Illumina reads.</title>
        <authorList>
            <person name="Magin S."/>
            <person name="Georgoulis A."/>
            <person name="Papadimitriou K."/>
            <person name="Iliakis G."/>
            <person name="Vorgias C.E."/>
        </authorList>
    </citation>
    <scope>NUCLEOTIDE SEQUENCE [LARGE SCALE GENOMIC DNA]</scope>
    <source>
        <strain evidence="17 18">MP-1</strain>
    </source>
</reference>
<keyword evidence="3 14" id="KW-1003">Cell membrane</keyword>
<dbReference type="Pfam" id="PF03717">
    <property type="entry name" value="PBP_dimer"/>
    <property type="match status" value="1"/>
</dbReference>
<evidence type="ECO:0000256" key="4">
    <source>
        <dbReference type="ARBA" id="ARBA00022519"/>
    </source>
</evidence>
<evidence type="ECO:0000256" key="6">
    <source>
        <dbReference type="ARBA" id="ARBA00022670"/>
    </source>
</evidence>
<keyword evidence="18" id="KW-1185">Reference proteome</keyword>
<comment type="caution">
    <text evidence="14">Lacks conserved residue(s) required for the propagation of feature annotation.</text>
</comment>
<evidence type="ECO:0000256" key="8">
    <source>
        <dbReference type="ARBA" id="ARBA00022801"/>
    </source>
</evidence>
<comment type="similarity">
    <text evidence="14">Belongs to the transpeptidase family. MrdA subfamily.</text>
</comment>
<dbReference type="OrthoDB" id="9766847at2"/>
<evidence type="ECO:0000259" key="16">
    <source>
        <dbReference type="Pfam" id="PF03717"/>
    </source>
</evidence>
<dbReference type="GO" id="GO:0008360">
    <property type="term" value="P:regulation of cell shape"/>
    <property type="evidence" value="ECO:0007669"/>
    <property type="project" value="UniProtKB-KW"/>
</dbReference>
<dbReference type="GO" id="GO:0071555">
    <property type="term" value="P:cell wall organization"/>
    <property type="evidence" value="ECO:0007669"/>
    <property type="project" value="UniProtKB-KW"/>
</dbReference>
<dbReference type="SUPFAM" id="SSF56601">
    <property type="entry name" value="beta-lactamase/transpeptidase-like"/>
    <property type="match status" value="1"/>
</dbReference>
<sequence>MINTKRIPIQNPEDTLALFTRRTAASVFMLVAMTAVLLANLYHLQVSGYSKYVGRANNNRIRIVPIPPNRGLIYDRNGILLAKNVPIYSLEIVPEQIKNIDLTLAKLQTLFELSEADINDFKQSIQHTRHFKSVSLVDQLSEKQVALFSVHKYQFPGVFVDAFLERYYPYRENLTHILGYVAKINDRDIKRLKQQHKYKQYRATRTIGKLGIERSYEETLHGQSGFAKVEVNNQGRVIRTLETVPPIPGKDIKLNIDINLQLYANKLLTEKKIDPLTRKPVLKHKRGALVVLDPSDDSILAMVSSPSYDPNLFVHGISSTKYKALLADPDRPLFNRVTLGTYSPGSTAKPMIAAAALAEGVITPDTKRNDAGWWRIPNTNTRKWRDDIRWGFGEVDIYKAIEKSVNTYFYPIAYDMGIDRLSAWMNKFGYGLPSGVDINEDSRANMPTREWKQAHYKQSWYQGDTIPIGIGQGYWTATPLQIAKATSVVANKGLVHRPHIVNSIIENRVDTPITFKDFAKLNGVKPETWGIVQEGMRRVLVTGTGRKAFSHIAYDAAGKSGTSQVFGLAHGENYNAEELTERLRDHALFTAFAPIKSPKVLVTAVLENGGWGRRAAPMVRKIMDYVLIKPTLTPPSALINKAS</sequence>
<comment type="pathway">
    <text evidence="14">Cell wall biogenesis; peptidoglycan biosynthesis.</text>
</comment>
<evidence type="ECO:0000256" key="5">
    <source>
        <dbReference type="ARBA" id="ARBA00022645"/>
    </source>
</evidence>
<dbReference type="GO" id="GO:0009252">
    <property type="term" value="P:peptidoglycan biosynthetic process"/>
    <property type="evidence" value="ECO:0007669"/>
    <property type="project" value="UniProtKB-UniRule"/>
</dbReference>
<dbReference type="NCBIfam" id="TIGR03423">
    <property type="entry name" value="pbp2_mrdA"/>
    <property type="match status" value="1"/>
</dbReference>
<dbReference type="InterPro" id="IPR012338">
    <property type="entry name" value="Beta-lactam/transpept-like"/>
</dbReference>
<dbReference type="PANTHER" id="PTHR30627:SF2">
    <property type="entry name" value="PEPTIDOGLYCAN D,D-TRANSPEPTIDASE MRDA"/>
    <property type="match status" value="1"/>
</dbReference>
<name>A0A5J6WP46_MORMI</name>
<evidence type="ECO:0000256" key="14">
    <source>
        <dbReference type="HAMAP-Rule" id="MF_02081"/>
    </source>
</evidence>
<keyword evidence="6 14" id="KW-0645">Protease</keyword>
<dbReference type="KEGG" id="mmaa:FR932_20025"/>
<dbReference type="Gene3D" id="3.40.710.10">
    <property type="entry name" value="DD-peptidase/beta-lactamase superfamily"/>
    <property type="match status" value="1"/>
</dbReference>
<proteinExistence type="inferred from homology"/>
<evidence type="ECO:0000313" key="18">
    <source>
        <dbReference type="Proteomes" id="UP000327424"/>
    </source>
</evidence>
<evidence type="ECO:0000256" key="13">
    <source>
        <dbReference type="ARBA" id="ARBA00023316"/>
    </source>
</evidence>
<keyword evidence="11 14" id="KW-1133">Transmembrane helix</keyword>
<dbReference type="GO" id="GO:0008658">
    <property type="term" value="F:penicillin binding"/>
    <property type="evidence" value="ECO:0007669"/>
    <property type="project" value="UniProtKB-UniRule"/>
</dbReference>
<comment type="subcellular location">
    <subcellularLocation>
        <location evidence="14">Cell inner membrane</location>
        <topology evidence="14">Single-pass membrane protein</topology>
    </subcellularLocation>
    <subcellularLocation>
        <location evidence="2">Cell membrane</location>
    </subcellularLocation>
    <subcellularLocation>
        <location evidence="1">Membrane</location>
        <topology evidence="1">Single-pass membrane protein</topology>
    </subcellularLocation>
</comment>
<dbReference type="Proteomes" id="UP000327424">
    <property type="component" value="Chromosome"/>
</dbReference>
<evidence type="ECO:0000256" key="1">
    <source>
        <dbReference type="ARBA" id="ARBA00004167"/>
    </source>
</evidence>
<feature type="domain" description="Penicillin-binding protein dimerisation" evidence="16">
    <location>
        <begin position="65"/>
        <end position="241"/>
    </location>
</feature>
<evidence type="ECO:0000259" key="15">
    <source>
        <dbReference type="Pfam" id="PF00905"/>
    </source>
</evidence>
<dbReference type="Pfam" id="PF00905">
    <property type="entry name" value="Transpeptidase"/>
    <property type="match status" value="1"/>
</dbReference>
<keyword evidence="13 14" id="KW-0961">Cell wall biogenesis/degradation</keyword>